<reference evidence="2 3" key="1">
    <citation type="submission" date="2017-01" db="EMBL/GenBank/DDBJ databases">
        <title>New insights into the genetic diversity of Chromobacterium isolated from tropical freshwater lake.</title>
        <authorList>
            <person name="Santos A.B."/>
            <person name="Nascimento A.M."/>
            <person name="Da Silva P.C."/>
        </authorList>
    </citation>
    <scope>NUCLEOTIDE SEQUENCE [LARGE SCALE GENOMIC DNA]</scope>
    <source>
        <strain evidence="2 3">56AF</strain>
    </source>
</reference>
<dbReference type="OrthoDB" id="8590711at2"/>
<dbReference type="Gene3D" id="3.30.750.24">
    <property type="entry name" value="STAS domain"/>
    <property type="match status" value="1"/>
</dbReference>
<protein>
    <recommendedName>
        <fullName evidence="1">STAS domain-containing protein</fullName>
    </recommendedName>
</protein>
<feature type="domain" description="STAS" evidence="1">
    <location>
        <begin position="16"/>
        <end position="108"/>
    </location>
</feature>
<dbReference type="EMBL" id="MTBD01000020">
    <property type="protein sequence ID" value="PRP71081.1"/>
    <property type="molecule type" value="Genomic_DNA"/>
</dbReference>
<dbReference type="AlphaFoldDB" id="A0A2S9X5S4"/>
<dbReference type="InterPro" id="IPR058548">
    <property type="entry name" value="MlaB-like_STAS"/>
</dbReference>
<dbReference type="SUPFAM" id="SSF52091">
    <property type="entry name" value="SpoIIaa-like"/>
    <property type="match status" value="1"/>
</dbReference>
<comment type="caution">
    <text evidence="2">The sequence shown here is derived from an EMBL/GenBank/DDBJ whole genome shotgun (WGS) entry which is preliminary data.</text>
</comment>
<dbReference type="PROSITE" id="PS50801">
    <property type="entry name" value="STAS"/>
    <property type="match status" value="1"/>
</dbReference>
<evidence type="ECO:0000259" key="1">
    <source>
        <dbReference type="PROSITE" id="PS50801"/>
    </source>
</evidence>
<gene>
    <name evidence="2" type="ORF">BUE93_09000</name>
</gene>
<proteinExistence type="predicted"/>
<accession>A0A2S9X5S4</accession>
<evidence type="ECO:0000313" key="2">
    <source>
        <dbReference type="EMBL" id="PRP71081.1"/>
    </source>
</evidence>
<dbReference type="InterPro" id="IPR002645">
    <property type="entry name" value="STAS_dom"/>
</dbReference>
<dbReference type="InterPro" id="IPR036513">
    <property type="entry name" value="STAS_dom_sf"/>
</dbReference>
<dbReference type="RefSeq" id="WP_106076559.1">
    <property type="nucleotide sequence ID" value="NZ_JARBFV010000001.1"/>
</dbReference>
<name>A0A2S9X5S4_9NEIS</name>
<organism evidence="2 3">
    <name type="scientific">Chromobacterium amazonense</name>
    <dbReference type="NCBI Taxonomy" id="1382803"/>
    <lineage>
        <taxon>Bacteria</taxon>
        <taxon>Pseudomonadati</taxon>
        <taxon>Pseudomonadota</taxon>
        <taxon>Betaproteobacteria</taxon>
        <taxon>Neisseriales</taxon>
        <taxon>Chromobacteriaceae</taxon>
        <taxon>Chromobacterium</taxon>
    </lineage>
</organism>
<dbReference type="Pfam" id="PF13466">
    <property type="entry name" value="STAS_2"/>
    <property type="match status" value="1"/>
</dbReference>
<dbReference type="Proteomes" id="UP000239469">
    <property type="component" value="Unassembled WGS sequence"/>
</dbReference>
<sequence>MPLNVTQDGEQTRAAIDGEWTIFTAEEAQDELFGLLNHARFTLDLSGINELDGFGAQMLAILLSEARRMDKPATIAASNPLVDEVGVWLGFAGLADGGVDERSGEHGS</sequence>
<evidence type="ECO:0000313" key="3">
    <source>
        <dbReference type="Proteomes" id="UP000239469"/>
    </source>
</evidence>